<keyword evidence="3" id="KW-1185">Reference proteome</keyword>
<organism evidence="2 3">
    <name type="scientific">Portunus trituberculatus</name>
    <name type="common">Swimming crab</name>
    <name type="synonym">Neptunus trituberculatus</name>
    <dbReference type="NCBI Taxonomy" id="210409"/>
    <lineage>
        <taxon>Eukaryota</taxon>
        <taxon>Metazoa</taxon>
        <taxon>Ecdysozoa</taxon>
        <taxon>Arthropoda</taxon>
        <taxon>Crustacea</taxon>
        <taxon>Multicrustacea</taxon>
        <taxon>Malacostraca</taxon>
        <taxon>Eumalacostraca</taxon>
        <taxon>Eucarida</taxon>
        <taxon>Decapoda</taxon>
        <taxon>Pleocyemata</taxon>
        <taxon>Brachyura</taxon>
        <taxon>Eubrachyura</taxon>
        <taxon>Portunoidea</taxon>
        <taxon>Portunidae</taxon>
        <taxon>Portuninae</taxon>
        <taxon>Portunus</taxon>
    </lineage>
</organism>
<dbReference type="Proteomes" id="UP000324222">
    <property type="component" value="Unassembled WGS sequence"/>
</dbReference>
<accession>A0A5B7GVA4</accession>
<reference evidence="2 3" key="1">
    <citation type="submission" date="2019-05" db="EMBL/GenBank/DDBJ databases">
        <title>Another draft genome of Portunus trituberculatus and its Hox gene families provides insights of decapod evolution.</title>
        <authorList>
            <person name="Jeong J.-H."/>
            <person name="Song I."/>
            <person name="Kim S."/>
            <person name="Choi T."/>
            <person name="Kim D."/>
            <person name="Ryu S."/>
            <person name="Kim W."/>
        </authorList>
    </citation>
    <scope>NUCLEOTIDE SEQUENCE [LARGE SCALE GENOMIC DNA]</scope>
    <source>
        <tissue evidence="2">Muscle</tissue>
    </source>
</reference>
<feature type="region of interest" description="Disordered" evidence="1">
    <location>
        <begin position="1"/>
        <end position="26"/>
    </location>
</feature>
<evidence type="ECO:0000313" key="3">
    <source>
        <dbReference type="Proteomes" id="UP000324222"/>
    </source>
</evidence>
<name>A0A5B7GVA4_PORTR</name>
<sequence>MPWEGRSSRRGASRACRNQSPEGRRPVSQYRGMVAKCWHPRGLAGHETRRRGTWEVACSDWAAAARQEDTTQCTWPCHAHLCGAPAPCTRNARGTAQPTSQGREGRNGRGWWAARRGAGRGDDRAAVPLCCSAGKQLTHMEGGVWRVARTDVTGKDGMLLLRRPSRDVRPLGAAASAQLILSCVASRGTARQRVTCSGHTHLRRPSTSRHHCPGTHSHSFRRTCVCPTDASPSPSRSI</sequence>
<comment type="caution">
    <text evidence="2">The sequence shown here is derived from an EMBL/GenBank/DDBJ whole genome shotgun (WGS) entry which is preliminary data.</text>
</comment>
<evidence type="ECO:0000256" key="1">
    <source>
        <dbReference type="SAM" id="MobiDB-lite"/>
    </source>
</evidence>
<dbReference type="EMBL" id="VSRR010018005">
    <property type="protein sequence ID" value="MPC60888.1"/>
    <property type="molecule type" value="Genomic_DNA"/>
</dbReference>
<evidence type="ECO:0000313" key="2">
    <source>
        <dbReference type="EMBL" id="MPC60888.1"/>
    </source>
</evidence>
<protein>
    <submittedName>
        <fullName evidence="2">Uncharacterized protein</fullName>
    </submittedName>
</protein>
<proteinExistence type="predicted"/>
<gene>
    <name evidence="2" type="ORF">E2C01_054948</name>
</gene>
<dbReference type="AlphaFoldDB" id="A0A5B7GVA4"/>